<protein>
    <recommendedName>
        <fullName evidence="2">Gag1-like clamp domain-containing protein</fullName>
    </recommendedName>
</protein>
<dbReference type="eggNOG" id="ENOG502RYW2">
    <property type="taxonomic scope" value="Eukaryota"/>
</dbReference>
<dbReference type="InParanoid" id="A0A194YK46"/>
<dbReference type="EMBL" id="CM000769">
    <property type="protein sequence ID" value="KXG20322.1"/>
    <property type="molecule type" value="Genomic_DNA"/>
</dbReference>
<dbReference type="STRING" id="4558.A0A194YK46"/>
<evidence type="ECO:0000313" key="4">
    <source>
        <dbReference type="Proteomes" id="UP000000768"/>
    </source>
</evidence>
<dbReference type="OMA" id="DLFACMG"/>
<feature type="region of interest" description="Disordered" evidence="1">
    <location>
        <begin position="149"/>
        <end position="182"/>
    </location>
</feature>
<evidence type="ECO:0000259" key="2">
    <source>
        <dbReference type="Pfam" id="PF13259"/>
    </source>
</evidence>
<dbReference type="Proteomes" id="UP000000768">
    <property type="component" value="Chromosome 10"/>
</dbReference>
<dbReference type="PANTHER" id="PTHR33373:SF12">
    <property type="entry name" value="DUF4050 DOMAIN-CONTAINING PROTEIN"/>
    <property type="match status" value="1"/>
</dbReference>
<feature type="region of interest" description="Disordered" evidence="1">
    <location>
        <begin position="1"/>
        <end position="77"/>
    </location>
</feature>
<name>A0A194YK46_SORBI</name>
<dbReference type="InterPro" id="IPR025124">
    <property type="entry name" value="Gag1-like_clamp"/>
</dbReference>
<reference evidence="4" key="2">
    <citation type="journal article" date="2018" name="Plant J.">
        <title>The Sorghum bicolor reference genome: improved assembly, gene annotations, a transcriptome atlas, and signatures of genome organization.</title>
        <authorList>
            <person name="McCormick R.F."/>
            <person name="Truong S.K."/>
            <person name="Sreedasyam A."/>
            <person name="Jenkins J."/>
            <person name="Shu S."/>
            <person name="Sims D."/>
            <person name="Kennedy M."/>
            <person name="Amirebrahimi M."/>
            <person name="Weers B.D."/>
            <person name="McKinley B."/>
            <person name="Mattison A."/>
            <person name="Morishige D.T."/>
            <person name="Grimwood J."/>
            <person name="Schmutz J."/>
            <person name="Mullet J.E."/>
        </authorList>
    </citation>
    <scope>NUCLEOTIDE SEQUENCE [LARGE SCALE GENOMIC DNA]</scope>
    <source>
        <strain evidence="4">cv. BTx623</strain>
    </source>
</reference>
<dbReference type="AlphaFoldDB" id="A0A194YK46"/>
<feature type="domain" description="Gag1-like clamp" evidence="2">
    <location>
        <begin position="151"/>
        <end position="258"/>
    </location>
</feature>
<sequence>MWRRRQQQQHGQVTPPSLAESSPQSQPDTRVHGGIPFRFLPPRLPSRRRGAGPGGARVRRVTRRPPPTRHRPTPRAAYRARPDAMLLTCRSLSTWVRRLVACMGGCFGCCAKPTPITAVDEPSKRLRIQGRSVRKASLSEDFWSTSAREMENSGIQSQRSISSISTVAQSSDQHAAGSSSNPNEFVNQGLMLWNQTRQQWVGSKKRHSRSQQPREPKLSWNTTYETLIGSNKPFAQSIPLGEMVDLLVDAWDQEGLYD</sequence>
<organism evidence="3 4">
    <name type="scientific">Sorghum bicolor</name>
    <name type="common">Sorghum</name>
    <name type="synonym">Sorghum vulgare</name>
    <dbReference type="NCBI Taxonomy" id="4558"/>
    <lineage>
        <taxon>Eukaryota</taxon>
        <taxon>Viridiplantae</taxon>
        <taxon>Streptophyta</taxon>
        <taxon>Embryophyta</taxon>
        <taxon>Tracheophyta</taxon>
        <taxon>Spermatophyta</taxon>
        <taxon>Magnoliopsida</taxon>
        <taxon>Liliopsida</taxon>
        <taxon>Poales</taxon>
        <taxon>Poaceae</taxon>
        <taxon>PACMAD clade</taxon>
        <taxon>Panicoideae</taxon>
        <taxon>Andropogonodae</taxon>
        <taxon>Andropogoneae</taxon>
        <taxon>Sorghinae</taxon>
        <taxon>Sorghum</taxon>
    </lineage>
</organism>
<evidence type="ECO:0000256" key="1">
    <source>
        <dbReference type="SAM" id="MobiDB-lite"/>
    </source>
</evidence>
<feature type="compositionally biased region" description="Basic residues" evidence="1">
    <location>
        <begin position="57"/>
        <end position="73"/>
    </location>
</feature>
<dbReference type="PANTHER" id="PTHR33373">
    <property type="entry name" value="OS07G0479600 PROTEIN"/>
    <property type="match status" value="1"/>
</dbReference>
<dbReference type="Pfam" id="PF13259">
    <property type="entry name" value="clamp_Gag1-like"/>
    <property type="match status" value="1"/>
</dbReference>
<reference evidence="3 4" key="1">
    <citation type="journal article" date="2009" name="Nature">
        <title>The Sorghum bicolor genome and the diversification of grasses.</title>
        <authorList>
            <person name="Paterson A.H."/>
            <person name="Bowers J.E."/>
            <person name="Bruggmann R."/>
            <person name="Dubchak I."/>
            <person name="Grimwood J."/>
            <person name="Gundlach H."/>
            <person name="Haberer G."/>
            <person name="Hellsten U."/>
            <person name="Mitros T."/>
            <person name="Poliakov A."/>
            <person name="Schmutz J."/>
            <person name="Spannagl M."/>
            <person name="Tang H."/>
            <person name="Wang X."/>
            <person name="Wicker T."/>
            <person name="Bharti A.K."/>
            <person name="Chapman J."/>
            <person name="Feltus F.A."/>
            <person name="Gowik U."/>
            <person name="Grigoriev I.V."/>
            <person name="Lyons E."/>
            <person name="Maher C.A."/>
            <person name="Martis M."/>
            <person name="Narechania A."/>
            <person name="Otillar R.P."/>
            <person name="Penning B.W."/>
            <person name="Salamov A.A."/>
            <person name="Wang Y."/>
            <person name="Zhang L."/>
            <person name="Carpita N.C."/>
            <person name="Freeling M."/>
            <person name="Gingle A.R."/>
            <person name="Hash C.T."/>
            <person name="Keller B."/>
            <person name="Klein P."/>
            <person name="Kresovich S."/>
            <person name="McCann M.C."/>
            <person name="Ming R."/>
            <person name="Peterson D.G."/>
            <person name="Mehboob-ur-Rahman"/>
            <person name="Ware D."/>
            <person name="Westhoff P."/>
            <person name="Mayer K.F."/>
            <person name="Messing J."/>
            <person name="Rokhsar D.S."/>
        </authorList>
    </citation>
    <scope>NUCLEOTIDE SEQUENCE [LARGE SCALE GENOMIC DNA]</scope>
    <source>
        <strain evidence="4">cv. BTx623</strain>
    </source>
</reference>
<dbReference type="Gramene" id="KXG20322">
    <property type="protein sequence ID" value="KXG20322"/>
    <property type="gene ID" value="SORBI_3010G186000"/>
</dbReference>
<feature type="compositionally biased region" description="Polar residues" evidence="1">
    <location>
        <begin position="166"/>
        <end position="182"/>
    </location>
</feature>
<keyword evidence="4" id="KW-1185">Reference proteome</keyword>
<feature type="compositionally biased region" description="Low complexity" evidence="1">
    <location>
        <begin position="153"/>
        <end position="165"/>
    </location>
</feature>
<proteinExistence type="predicted"/>
<evidence type="ECO:0000313" key="3">
    <source>
        <dbReference type="EMBL" id="KXG20322.1"/>
    </source>
</evidence>
<gene>
    <name evidence="3" type="ORF">SORBI_3010G186000</name>
</gene>
<accession>A0A194YK46</accession>
<feature type="compositionally biased region" description="Polar residues" evidence="1">
    <location>
        <begin position="8"/>
        <end position="28"/>
    </location>
</feature>